<dbReference type="SUPFAM" id="SSF57903">
    <property type="entry name" value="FYVE/PHD zinc finger"/>
    <property type="match status" value="1"/>
</dbReference>
<dbReference type="InterPro" id="IPR034732">
    <property type="entry name" value="EPHD"/>
</dbReference>
<dbReference type="InterPro" id="IPR013083">
    <property type="entry name" value="Znf_RING/FYVE/PHD"/>
</dbReference>
<dbReference type="CDD" id="cd15492">
    <property type="entry name" value="PHD_BRPF_JADE_like"/>
    <property type="match status" value="1"/>
</dbReference>
<reference evidence="9 10" key="1">
    <citation type="submission" date="2020-04" db="EMBL/GenBank/DDBJ databases">
        <title>Perkinsus chesapeaki whole genome sequence.</title>
        <authorList>
            <person name="Bogema D.R."/>
        </authorList>
    </citation>
    <scope>NUCLEOTIDE SEQUENCE [LARGE SCALE GENOMIC DNA]</scope>
    <source>
        <strain evidence="9">ATCC PRA-425</strain>
    </source>
</reference>
<protein>
    <submittedName>
        <fullName evidence="9">Uncharacterized protein</fullName>
    </submittedName>
</protein>
<dbReference type="PROSITE" id="PS50016">
    <property type="entry name" value="ZF_PHD_2"/>
    <property type="match status" value="1"/>
</dbReference>
<dbReference type="SMART" id="SM00249">
    <property type="entry name" value="PHD"/>
    <property type="match status" value="2"/>
</dbReference>
<dbReference type="Pfam" id="PF13832">
    <property type="entry name" value="zf-HC5HC2H_2"/>
    <property type="match status" value="1"/>
</dbReference>
<accession>A0A7J6N1E3</accession>
<dbReference type="PANTHER" id="PTHR13793:SF107">
    <property type="entry name" value="BROMODOMAIN-CONTAINING PROTEIN HOMOLOG"/>
    <property type="match status" value="1"/>
</dbReference>
<dbReference type="PANTHER" id="PTHR13793">
    <property type="entry name" value="PHD FINGER PROTEINS"/>
    <property type="match status" value="1"/>
</dbReference>
<dbReference type="GO" id="GO:0008270">
    <property type="term" value="F:zinc ion binding"/>
    <property type="evidence" value="ECO:0007669"/>
    <property type="project" value="UniProtKB-KW"/>
</dbReference>
<dbReference type="PROSITE" id="PS51805">
    <property type="entry name" value="EPHD"/>
    <property type="match status" value="1"/>
</dbReference>
<evidence type="ECO:0000256" key="4">
    <source>
        <dbReference type="PROSITE-ProRule" id="PRU00146"/>
    </source>
</evidence>
<dbReference type="InterPro" id="IPR019787">
    <property type="entry name" value="Znf_PHD-finger"/>
</dbReference>
<dbReference type="Proteomes" id="UP000591131">
    <property type="component" value="Unassembled WGS sequence"/>
</dbReference>
<keyword evidence="3" id="KW-0862">Zinc</keyword>
<sequence>MQQGARAYERVEEVLEDLDDDGLVCDVCLINDQNDDEGNPNLIVVCDGCDATVHQNCYFMPRVLADKWYCDFCTHVHEDGLSPEKAKRERQCLMCPRRTGALIRIKDGRFDDYWIHSSCAWWIPECSIQEGRYGCGGVKYATIAKVISLRYVSLDAVSMRNLRQRFKVPCDICNLSNVGAVLQCSSTSCYRGFHIPCARAMNYALDLVGEVDRMDEDAEKGLDVVNPLRAYCDEHRNEAYPDEPRFRDWKKDDRQRVCYVQNLINRNRTVLIDMNQNVKDGKARVKLIPPTYYFIQELDSNIAEVRRVLNWRPAMPGHLTAASSRSFTAEVSAFHLYSGTPSHVSSSRIALCLSMLARHADSPLQYSRIFNMSSNLTKPTKASIAKARSTTPEHHLQHVVVDDSETRRVPRAPMQLIAEDDNSDQEDRKRETEGHQSNSPRVQRSSRPSIRGDIDPTVLAFAEWLSEVQGRSQESRNETEAAVRQYGREAKIQRTAVDLLRRDLNALSSTWHQQFDAVYKALDVASKDISALKKSRNKFENTLRDEMASLVEILSGMNREIKMLREERHEEAVGAKEQVEELRKELTELRKEFRDHCNACKGMQDDRRGATISTYGRPISPFQNGERREHSDDRTHDGHSVNLVGITEESKPQRIQQAVPTPRRELSNGGGFVSPRTGNTPVPTYTVPSHSTIDLRSFDGVERAKLVSMSHHPADVLSFSSRSRVVQSPLTPRSHPTSSTQLRVTALSQPSLRITPS</sequence>
<dbReference type="InterPro" id="IPR019786">
    <property type="entry name" value="Zinc_finger_PHD-type_CS"/>
</dbReference>
<dbReference type="PROSITE" id="PS01359">
    <property type="entry name" value="ZF_PHD_1"/>
    <property type="match status" value="1"/>
</dbReference>
<proteinExistence type="predicted"/>
<feature type="compositionally biased region" description="Basic and acidic residues" evidence="6">
    <location>
        <begin position="391"/>
        <end position="408"/>
    </location>
</feature>
<dbReference type="OrthoDB" id="347235at2759"/>
<keyword evidence="1" id="KW-0479">Metal-binding</keyword>
<feature type="compositionally biased region" description="Basic and acidic residues" evidence="6">
    <location>
        <begin position="425"/>
        <end position="434"/>
    </location>
</feature>
<feature type="coiled-coil region" evidence="5">
    <location>
        <begin position="547"/>
        <end position="599"/>
    </location>
</feature>
<keyword evidence="10" id="KW-1185">Reference proteome</keyword>
<dbReference type="AlphaFoldDB" id="A0A7J6N1E3"/>
<feature type="region of interest" description="Disordered" evidence="6">
    <location>
        <begin position="609"/>
        <end position="686"/>
    </location>
</feature>
<name>A0A7J6N1E3_PERCH</name>
<feature type="compositionally biased region" description="Basic and acidic residues" evidence="6">
    <location>
        <begin position="625"/>
        <end position="639"/>
    </location>
</feature>
<evidence type="ECO:0000256" key="6">
    <source>
        <dbReference type="SAM" id="MobiDB-lite"/>
    </source>
</evidence>
<dbReference type="GO" id="GO:0006357">
    <property type="term" value="P:regulation of transcription by RNA polymerase II"/>
    <property type="evidence" value="ECO:0007669"/>
    <property type="project" value="TreeGrafter"/>
</dbReference>
<gene>
    <name evidence="9" type="ORF">FOL47_001629</name>
</gene>
<evidence type="ECO:0000259" key="7">
    <source>
        <dbReference type="PROSITE" id="PS50016"/>
    </source>
</evidence>
<dbReference type="InterPro" id="IPR011011">
    <property type="entry name" value="Znf_FYVE_PHD"/>
</dbReference>
<evidence type="ECO:0000313" key="9">
    <source>
        <dbReference type="EMBL" id="KAF4677417.1"/>
    </source>
</evidence>
<keyword evidence="5" id="KW-0175">Coiled coil</keyword>
<evidence type="ECO:0000313" key="10">
    <source>
        <dbReference type="Proteomes" id="UP000591131"/>
    </source>
</evidence>
<dbReference type="EMBL" id="JAAPAO010000014">
    <property type="protein sequence ID" value="KAF4677417.1"/>
    <property type="molecule type" value="Genomic_DNA"/>
</dbReference>
<dbReference type="InterPro" id="IPR001965">
    <property type="entry name" value="Znf_PHD"/>
</dbReference>
<evidence type="ECO:0000256" key="5">
    <source>
        <dbReference type="SAM" id="Coils"/>
    </source>
</evidence>
<feature type="compositionally biased region" description="Polar residues" evidence="6">
    <location>
        <begin position="676"/>
        <end position="686"/>
    </location>
</feature>
<keyword evidence="2 4" id="KW-0863">Zinc-finger</keyword>
<feature type="compositionally biased region" description="Polar residues" evidence="6">
    <location>
        <begin position="435"/>
        <end position="448"/>
    </location>
</feature>
<feature type="domain" description="PHD-type" evidence="7">
    <location>
        <begin position="22"/>
        <end position="76"/>
    </location>
</feature>
<evidence type="ECO:0000256" key="3">
    <source>
        <dbReference type="ARBA" id="ARBA00022833"/>
    </source>
</evidence>
<evidence type="ECO:0000259" key="8">
    <source>
        <dbReference type="PROSITE" id="PS51805"/>
    </source>
</evidence>
<feature type="domain" description="PHD-type" evidence="8">
    <location>
        <begin position="89"/>
        <end position="236"/>
    </location>
</feature>
<dbReference type="Gene3D" id="3.30.40.10">
    <property type="entry name" value="Zinc/RING finger domain, C3HC4 (zinc finger)"/>
    <property type="match status" value="2"/>
</dbReference>
<feature type="region of interest" description="Disordered" evidence="6">
    <location>
        <begin position="727"/>
        <end position="757"/>
    </location>
</feature>
<dbReference type="InterPro" id="IPR050701">
    <property type="entry name" value="Histone_Mod_Regulator"/>
</dbReference>
<feature type="region of interest" description="Disordered" evidence="6">
    <location>
        <begin position="381"/>
        <end position="452"/>
    </location>
</feature>
<evidence type="ECO:0000256" key="2">
    <source>
        <dbReference type="ARBA" id="ARBA00022771"/>
    </source>
</evidence>
<organism evidence="9 10">
    <name type="scientific">Perkinsus chesapeaki</name>
    <name type="common">Clam parasite</name>
    <name type="synonym">Perkinsus andrewsi</name>
    <dbReference type="NCBI Taxonomy" id="330153"/>
    <lineage>
        <taxon>Eukaryota</taxon>
        <taxon>Sar</taxon>
        <taxon>Alveolata</taxon>
        <taxon>Perkinsozoa</taxon>
        <taxon>Perkinsea</taxon>
        <taxon>Perkinsida</taxon>
        <taxon>Perkinsidae</taxon>
        <taxon>Perkinsus</taxon>
    </lineage>
</organism>
<comment type="caution">
    <text evidence="9">The sequence shown here is derived from an EMBL/GenBank/DDBJ whole genome shotgun (WGS) entry which is preliminary data.</text>
</comment>
<dbReference type="Pfam" id="PF13831">
    <property type="entry name" value="PHD_2"/>
    <property type="match status" value="1"/>
</dbReference>
<evidence type="ECO:0000256" key="1">
    <source>
        <dbReference type="ARBA" id="ARBA00022723"/>
    </source>
</evidence>